<dbReference type="Gene3D" id="3.30.70.120">
    <property type="match status" value="1"/>
</dbReference>
<sequence>MSAAYCVRAVKALRVFCPIEAYTLRAMLSGDASAMERDPTLSRLLNVVRSASPLGDFGIYKSVVEIAPGWELFSPADDAEPTLGEVGSTTRSPTAILIIYVPIDASRQAVDNAIGALLAAHPWEIPVVELSETSLLTRVRAATQS</sequence>
<accession>A0A418Q3K2</accession>
<reference evidence="1 2" key="1">
    <citation type="submission" date="2018-09" db="EMBL/GenBank/DDBJ databases">
        <title>Sphingomonas sp. DAC4.</title>
        <authorList>
            <person name="Seo T."/>
        </authorList>
    </citation>
    <scope>NUCLEOTIDE SEQUENCE [LARGE SCALE GENOMIC DNA]</scope>
    <source>
        <strain evidence="1 2">DAC4</strain>
    </source>
</reference>
<name>A0A418Q3K2_9SPHN</name>
<protein>
    <submittedName>
        <fullName evidence="1">Uncharacterized protein</fullName>
    </submittedName>
</protein>
<dbReference type="InterPro" id="IPR015867">
    <property type="entry name" value="N-reg_PII/ATP_PRibTrfase_C"/>
</dbReference>
<evidence type="ECO:0000313" key="2">
    <source>
        <dbReference type="Proteomes" id="UP000285023"/>
    </source>
</evidence>
<keyword evidence="2" id="KW-1185">Reference proteome</keyword>
<comment type="caution">
    <text evidence="1">The sequence shown here is derived from an EMBL/GenBank/DDBJ whole genome shotgun (WGS) entry which is preliminary data.</text>
</comment>
<evidence type="ECO:0000313" key="1">
    <source>
        <dbReference type="EMBL" id="RIX32488.1"/>
    </source>
</evidence>
<proteinExistence type="predicted"/>
<dbReference type="AlphaFoldDB" id="A0A418Q3K2"/>
<dbReference type="EMBL" id="QXTF01000001">
    <property type="protein sequence ID" value="RIX32488.1"/>
    <property type="molecule type" value="Genomic_DNA"/>
</dbReference>
<organism evidence="1 2">
    <name type="scientific">Sphingomonas edaphi</name>
    <dbReference type="NCBI Taxonomy" id="2315689"/>
    <lineage>
        <taxon>Bacteria</taxon>
        <taxon>Pseudomonadati</taxon>
        <taxon>Pseudomonadota</taxon>
        <taxon>Alphaproteobacteria</taxon>
        <taxon>Sphingomonadales</taxon>
        <taxon>Sphingomonadaceae</taxon>
        <taxon>Sphingomonas</taxon>
    </lineage>
</organism>
<gene>
    <name evidence="1" type="ORF">D3M59_06005</name>
</gene>
<dbReference type="Proteomes" id="UP000285023">
    <property type="component" value="Unassembled WGS sequence"/>
</dbReference>